<dbReference type="PANTHER" id="PTHR43625">
    <property type="entry name" value="AFLATOXIN B1 ALDEHYDE REDUCTASE"/>
    <property type="match status" value="1"/>
</dbReference>
<dbReference type="InterPro" id="IPR036812">
    <property type="entry name" value="NAD(P)_OxRdtase_dom_sf"/>
</dbReference>
<reference evidence="3 4" key="1">
    <citation type="submission" date="2018-07" db="EMBL/GenBank/DDBJ databases">
        <title>Genomic Encyclopedia of Type Strains, Phase III (KMG-III): the genomes of soil and plant-associated and newly described type strains.</title>
        <authorList>
            <person name="Whitman W."/>
        </authorList>
    </citation>
    <scope>NUCLEOTIDE SEQUENCE [LARGE SCALE GENOMIC DNA]</scope>
    <source>
        <strain evidence="3 4">CECT 8575</strain>
    </source>
</reference>
<organism evidence="3 4">
    <name type="scientific">Halopolyspora algeriensis</name>
    <dbReference type="NCBI Taxonomy" id="1500506"/>
    <lineage>
        <taxon>Bacteria</taxon>
        <taxon>Bacillati</taxon>
        <taxon>Actinomycetota</taxon>
        <taxon>Actinomycetes</taxon>
        <taxon>Actinomycetes incertae sedis</taxon>
        <taxon>Halopolyspora</taxon>
    </lineage>
</organism>
<dbReference type="PRINTS" id="PR00069">
    <property type="entry name" value="ALDKETRDTASE"/>
</dbReference>
<dbReference type="SUPFAM" id="SSF51430">
    <property type="entry name" value="NAD(P)-linked oxidoreductase"/>
    <property type="match status" value="1"/>
</dbReference>
<protein>
    <recommendedName>
        <fullName evidence="2">NADP-dependent oxidoreductase domain-containing protein</fullName>
    </recommendedName>
</protein>
<keyword evidence="1" id="KW-0560">Oxidoreductase</keyword>
<dbReference type="GO" id="GO:0016491">
    <property type="term" value="F:oxidoreductase activity"/>
    <property type="evidence" value="ECO:0007669"/>
    <property type="project" value="UniProtKB-KW"/>
</dbReference>
<comment type="caution">
    <text evidence="3">The sequence shown here is derived from an EMBL/GenBank/DDBJ whole genome shotgun (WGS) entry which is preliminary data.</text>
</comment>
<accession>A0A368VN58</accession>
<dbReference type="InterPro" id="IPR050791">
    <property type="entry name" value="Aldo-Keto_reductase"/>
</dbReference>
<dbReference type="Pfam" id="PF00248">
    <property type="entry name" value="Aldo_ket_red"/>
    <property type="match status" value="1"/>
</dbReference>
<name>A0A368VN58_9ACTN</name>
<dbReference type="InterPro" id="IPR023210">
    <property type="entry name" value="NADP_OxRdtase_dom"/>
</dbReference>
<dbReference type="PANTHER" id="PTHR43625:SF40">
    <property type="entry name" value="ALDO-KETO REDUCTASE YAKC [NADP(+)]"/>
    <property type="match status" value="1"/>
</dbReference>
<dbReference type="RefSeq" id="WP_276528449.1">
    <property type="nucleotide sequence ID" value="NZ_QPJC01000007.1"/>
</dbReference>
<dbReference type="NCBIfam" id="NF007695">
    <property type="entry name" value="PRK10376.1"/>
    <property type="match status" value="1"/>
</dbReference>
<evidence type="ECO:0000256" key="1">
    <source>
        <dbReference type="ARBA" id="ARBA00023002"/>
    </source>
</evidence>
<proteinExistence type="predicted"/>
<dbReference type="AlphaFoldDB" id="A0A368VN58"/>
<dbReference type="CDD" id="cd19088">
    <property type="entry name" value="AKR_AKR13B1"/>
    <property type="match status" value="1"/>
</dbReference>
<evidence type="ECO:0000313" key="3">
    <source>
        <dbReference type="EMBL" id="RCW43159.1"/>
    </source>
</evidence>
<feature type="domain" description="NADP-dependent oxidoreductase" evidence="2">
    <location>
        <begin position="32"/>
        <end position="300"/>
    </location>
</feature>
<keyword evidence="4" id="KW-1185">Reference proteome</keyword>
<dbReference type="GO" id="GO:0005737">
    <property type="term" value="C:cytoplasm"/>
    <property type="evidence" value="ECO:0007669"/>
    <property type="project" value="TreeGrafter"/>
</dbReference>
<gene>
    <name evidence="3" type="ORF">DFQ14_10746</name>
</gene>
<dbReference type="EMBL" id="QPJC01000007">
    <property type="protein sequence ID" value="RCW43159.1"/>
    <property type="molecule type" value="Genomic_DNA"/>
</dbReference>
<dbReference type="Proteomes" id="UP000253495">
    <property type="component" value="Unassembled WGS sequence"/>
</dbReference>
<dbReference type="InterPro" id="IPR020471">
    <property type="entry name" value="AKR"/>
</dbReference>
<dbReference type="Gene3D" id="3.20.20.100">
    <property type="entry name" value="NADP-dependent oxidoreductase domain"/>
    <property type="match status" value="1"/>
</dbReference>
<evidence type="ECO:0000259" key="2">
    <source>
        <dbReference type="Pfam" id="PF00248"/>
    </source>
</evidence>
<sequence>MLRLDQHHLVMTTSTTLGGALELGEGLTVNRVGFGAMQLAGPGVFGPPADHDRAVRILRRAVELGINHIDTSDFYGPWVVNELIAEALSPYGENLVLATKIGAYRDQRGGWLPLSHPDALRAQVHDNLRRLRRETLDLVYLRFMDGESGQVLEDRVGALDELRQAGLIRTIGLSHVSVEQFEQARAIAPIAAVQNLYNLVNRSAAALLTRATEVGAAFVPFFPLGSGFTDSRAREDEVLRAVAERHSATQAQVALAWLLQRSPNILLIPGTSSPRHLEENTAAAGIELTGADVAELDALVADGETLEAVE</sequence>
<evidence type="ECO:0000313" key="4">
    <source>
        <dbReference type="Proteomes" id="UP000253495"/>
    </source>
</evidence>